<comment type="caution">
    <text evidence="4">The sequence shown here is derived from an EMBL/GenBank/DDBJ whole genome shotgun (WGS) entry which is preliminary data.</text>
</comment>
<dbReference type="AlphaFoldDB" id="A0A4Q7YB22"/>
<keyword evidence="2" id="KW-0186">Copper</keyword>
<proteinExistence type="predicted"/>
<evidence type="ECO:0000259" key="3">
    <source>
        <dbReference type="Pfam" id="PF00127"/>
    </source>
</evidence>
<dbReference type="EMBL" id="SHKV01000001">
    <property type="protein sequence ID" value="RZU34250.1"/>
    <property type="molecule type" value="Genomic_DNA"/>
</dbReference>
<dbReference type="Gene3D" id="2.60.40.420">
    <property type="entry name" value="Cupredoxins - blue copper proteins"/>
    <property type="match status" value="1"/>
</dbReference>
<dbReference type="SUPFAM" id="SSF49503">
    <property type="entry name" value="Cupredoxins"/>
    <property type="match status" value="1"/>
</dbReference>
<dbReference type="InterPro" id="IPR050845">
    <property type="entry name" value="Cu-binding_ET"/>
</dbReference>
<feature type="domain" description="Blue (type 1) copper" evidence="3">
    <location>
        <begin position="67"/>
        <end position="153"/>
    </location>
</feature>
<dbReference type="GO" id="GO:0005507">
    <property type="term" value="F:copper ion binding"/>
    <property type="evidence" value="ECO:0007669"/>
    <property type="project" value="InterPro"/>
</dbReference>
<accession>A0A4Q7YB22</accession>
<keyword evidence="1" id="KW-0479">Metal-binding</keyword>
<reference evidence="4 5" key="1">
    <citation type="submission" date="2019-02" db="EMBL/GenBank/DDBJ databases">
        <title>Sequencing the genomes of 1000 actinobacteria strains.</title>
        <authorList>
            <person name="Klenk H.-P."/>
        </authorList>
    </citation>
    <scope>NUCLEOTIDE SEQUENCE [LARGE SCALE GENOMIC DNA]</scope>
    <source>
        <strain evidence="4 5">DSM 44509</strain>
    </source>
</reference>
<organism evidence="4 5">
    <name type="scientific">Blastococcus saxobsidens</name>
    <dbReference type="NCBI Taxonomy" id="138336"/>
    <lineage>
        <taxon>Bacteria</taxon>
        <taxon>Bacillati</taxon>
        <taxon>Actinomycetota</taxon>
        <taxon>Actinomycetes</taxon>
        <taxon>Geodermatophilales</taxon>
        <taxon>Geodermatophilaceae</taxon>
        <taxon>Blastococcus</taxon>
    </lineage>
</organism>
<evidence type="ECO:0000313" key="5">
    <source>
        <dbReference type="Proteomes" id="UP000292507"/>
    </source>
</evidence>
<keyword evidence="5" id="KW-1185">Reference proteome</keyword>
<dbReference type="PANTHER" id="PTHR38439">
    <property type="entry name" value="AURACYANIN-B"/>
    <property type="match status" value="1"/>
</dbReference>
<dbReference type="InterPro" id="IPR008972">
    <property type="entry name" value="Cupredoxin"/>
</dbReference>
<sequence length="155" mass="16331">MTERTSLPPTARRLAAGPCKKAAVAAAMVLLVGCGAEEPPAPAPVPEGLGEVTVGADGVQEVTLQTQDDYLFTPDTFTVEPGRVRLTVVNVAEEMPHNLEFTDDELPAPVEEGISMLAAGEEETIEFEVTTPGDYPFSCTFHVQLGQVGTMTVSG</sequence>
<dbReference type="PROSITE" id="PS51257">
    <property type="entry name" value="PROKAR_LIPOPROTEIN"/>
    <property type="match status" value="1"/>
</dbReference>
<dbReference type="Proteomes" id="UP000292507">
    <property type="component" value="Unassembled WGS sequence"/>
</dbReference>
<protein>
    <submittedName>
        <fullName evidence="4">Plastocyanin</fullName>
    </submittedName>
</protein>
<dbReference type="GO" id="GO:0009055">
    <property type="term" value="F:electron transfer activity"/>
    <property type="evidence" value="ECO:0007669"/>
    <property type="project" value="InterPro"/>
</dbReference>
<dbReference type="InterPro" id="IPR000923">
    <property type="entry name" value="BlueCu_1"/>
</dbReference>
<evidence type="ECO:0000313" key="4">
    <source>
        <dbReference type="EMBL" id="RZU34250.1"/>
    </source>
</evidence>
<dbReference type="Pfam" id="PF00127">
    <property type="entry name" value="Copper-bind"/>
    <property type="match status" value="1"/>
</dbReference>
<evidence type="ECO:0000256" key="2">
    <source>
        <dbReference type="ARBA" id="ARBA00023008"/>
    </source>
</evidence>
<name>A0A4Q7YB22_9ACTN</name>
<gene>
    <name evidence="4" type="ORF">BKA19_4012</name>
</gene>
<dbReference type="PANTHER" id="PTHR38439:SF3">
    <property type="entry name" value="COPPER-RESISTANT CUPROPROTEIN COPI"/>
    <property type="match status" value="1"/>
</dbReference>
<evidence type="ECO:0000256" key="1">
    <source>
        <dbReference type="ARBA" id="ARBA00022723"/>
    </source>
</evidence>